<comment type="caution">
    <text evidence="6">The sequence shown here is derived from an EMBL/GenBank/DDBJ whole genome shotgun (WGS) entry which is preliminary data.</text>
</comment>
<comment type="domain">
    <text evidence="5">The RxLR-dEER motif acts to carry the protein into the host cell cytoplasm through binding to cell surface phosphatidylinositol-3-phosphate.</text>
</comment>
<dbReference type="InterPro" id="IPR031825">
    <property type="entry name" value="RXLR"/>
</dbReference>
<dbReference type="AlphaFoldDB" id="A0A225V0A0"/>
<keyword evidence="4 5" id="KW-0732">Signal</keyword>
<evidence type="ECO:0000313" key="6">
    <source>
        <dbReference type="EMBL" id="OWY99235.1"/>
    </source>
</evidence>
<comment type="function">
    <text evidence="5">Effector that suppresses plant defense responses during pathogen infection.</text>
</comment>
<reference evidence="7" key="1">
    <citation type="submission" date="2017-03" db="EMBL/GenBank/DDBJ databases">
        <title>Phytopthora megakarya and P. palmivora, two closely related causual agents of cacao black pod achieved similar genome size and gene model numbers by different mechanisms.</title>
        <authorList>
            <person name="Ali S."/>
            <person name="Shao J."/>
            <person name="Larry D.J."/>
            <person name="Kronmiller B."/>
            <person name="Shen D."/>
            <person name="Strem M.D."/>
            <person name="Melnick R.L."/>
            <person name="Guiltinan M.J."/>
            <person name="Tyler B.M."/>
            <person name="Meinhardt L.W."/>
            <person name="Bailey B.A."/>
        </authorList>
    </citation>
    <scope>NUCLEOTIDE SEQUENCE [LARGE SCALE GENOMIC DNA]</scope>
    <source>
        <strain evidence="7">zdho120</strain>
    </source>
</reference>
<keyword evidence="7" id="KW-1185">Reference proteome</keyword>
<evidence type="ECO:0000256" key="3">
    <source>
        <dbReference type="ARBA" id="ARBA00022525"/>
    </source>
</evidence>
<name>A0A225V0A0_9STRA</name>
<evidence type="ECO:0000256" key="4">
    <source>
        <dbReference type="ARBA" id="ARBA00022729"/>
    </source>
</evidence>
<comment type="similarity">
    <text evidence="2 5">Belongs to the RxLR effector family.</text>
</comment>
<comment type="subcellular location">
    <subcellularLocation>
        <location evidence="1 5">Secreted</location>
    </subcellularLocation>
</comment>
<protein>
    <recommendedName>
        <fullName evidence="5">RxLR effector protein</fullName>
    </recommendedName>
</protein>
<sequence length="172" mass="19575">MRVTFVLLAILLISIGNATTNAVPPTRSTKMSRKLTKSIDTALNDSNNKASKPNLRGRIHSNDEERNLWDTVRKIFDIKAKNKIVPVSDDTLKAASKKVKPPPVLTALTYDQLTALTQGRTRDIFANWAQNKVLPEKVAPMLFALNKDDRNQVMSWYINDIYRRGNWNVRRV</sequence>
<evidence type="ECO:0000313" key="7">
    <source>
        <dbReference type="Proteomes" id="UP000198211"/>
    </source>
</evidence>
<accession>A0A225V0A0</accession>
<proteinExistence type="inferred from homology"/>
<evidence type="ECO:0000256" key="2">
    <source>
        <dbReference type="ARBA" id="ARBA00010400"/>
    </source>
</evidence>
<feature type="chain" id="PRO_5044974004" description="RxLR effector protein" evidence="5">
    <location>
        <begin position="23"/>
        <end position="172"/>
    </location>
</feature>
<gene>
    <name evidence="6" type="ORF">PHMEG_00029796</name>
</gene>
<evidence type="ECO:0000256" key="5">
    <source>
        <dbReference type="RuleBase" id="RU367124"/>
    </source>
</evidence>
<keyword evidence="3 5" id="KW-0964">Secreted</keyword>
<dbReference type="Proteomes" id="UP000198211">
    <property type="component" value="Unassembled WGS sequence"/>
</dbReference>
<dbReference type="EMBL" id="NBNE01008675">
    <property type="protein sequence ID" value="OWY99235.1"/>
    <property type="molecule type" value="Genomic_DNA"/>
</dbReference>
<evidence type="ECO:0000256" key="1">
    <source>
        <dbReference type="ARBA" id="ARBA00004613"/>
    </source>
</evidence>
<dbReference type="Pfam" id="PF16810">
    <property type="entry name" value="RXLR"/>
    <property type="match status" value="1"/>
</dbReference>
<organism evidence="6 7">
    <name type="scientific">Phytophthora megakarya</name>
    <dbReference type="NCBI Taxonomy" id="4795"/>
    <lineage>
        <taxon>Eukaryota</taxon>
        <taxon>Sar</taxon>
        <taxon>Stramenopiles</taxon>
        <taxon>Oomycota</taxon>
        <taxon>Peronosporomycetes</taxon>
        <taxon>Peronosporales</taxon>
        <taxon>Peronosporaceae</taxon>
        <taxon>Phytophthora</taxon>
    </lineage>
</organism>
<feature type="signal peptide" evidence="5">
    <location>
        <begin position="1"/>
        <end position="22"/>
    </location>
</feature>